<comment type="caution">
    <text evidence="2">The sequence shown here is derived from an EMBL/GenBank/DDBJ whole genome shotgun (WGS) entry which is preliminary data.</text>
</comment>
<dbReference type="EMBL" id="NESQ01000118">
    <property type="protein sequence ID" value="PUU78459.1"/>
    <property type="molecule type" value="Genomic_DNA"/>
</dbReference>
<sequence length="169" mass="19249">MPPEGKLPPKPRVVYRVTLHAPSHLPLKQRGTVSRQATETPNYMPIRQCSYWYRASPQPITAPKQYESKQGATRQPTQHTTATACHSPTTHHRPRQQQPPSQREPHRHFFLVYCLVKGDSLFLGRKEGRKEEKKEGGLACRLSSPRSRSRSLAARTEPGSALHLRCLRT</sequence>
<accession>A0A2T6ZSI6</accession>
<evidence type="ECO:0000313" key="2">
    <source>
        <dbReference type="EMBL" id="PUU78459.1"/>
    </source>
</evidence>
<name>A0A2T6ZSI6_TUBBO</name>
<evidence type="ECO:0000313" key="3">
    <source>
        <dbReference type="Proteomes" id="UP000244722"/>
    </source>
</evidence>
<feature type="compositionally biased region" description="Basic and acidic residues" evidence="1">
    <location>
        <begin position="127"/>
        <end position="136"/>
    </location>
</feature>
<gene>
    <name evidence="2" type="ORF">B9Z19DRAFT_1083997</name>
</gene>
<feature type="compositionally biased region" description="Low complexity" evidence="1">
    <location>
        <begin position="137"/>
        <end position="155"/>
    </location>
</feature>
<evidence type="ECO:0000256" key="1">
    <source>
        <dbReference type="SAM" id="MobiDB-lite"/>
    </source>
</evidence>
<feature type="region of interest" description="Disordered" evidence="1">
    <location>
        <begin position="127"/>
        <end position="156"/>
    </location>
</feature>
<dbReference type="Proteomes" id="UP000244722">
    <property type="component" value="Unassembled WGS sequence"/>
</dbReference>
<dbReference type="AlphaFoldDB" id="A0A2T6ZSI6"/>
<proteinExistence type="predicted"/>
<protein>
    <submittedName>
        <fullName evidence="2">Uncharacterized protein</fullName>
    </submittedName>
</protein>
<organism evidence="2 3">
    <name type="scientific">Tuber borchii</name>
    <name type="common">White truffle</name>
    <dbReference type="NCBI Taxonomy" id="42251"/>
    <lineage>
        <taxon>Eukaryota</taxon>
        <taxon>Fungi</taxon>
        <taxon>Dikarya</taxon>
        <taxon>Ascomycota</taxon>
        <taxon>Pezizomycotina</taxon>
        <taxon>Pezizomycetes</taxon>
        <taxon>Pezizales</taxon>
        <taxon>Tuberaceae</taxon>
        <taxon>Tuber</taxon>
    </lineage>
</organism>
<feature type="compositionally biased region" description="Polar residues" evidence="1">
    <location>
        <begin position="68"/>
        <end position="88"/>
    </location>
</feature>
<reference evidence="2 3" key="1">
    <citation type="submission" date="2017-04" db="EMBL/GenBank/DDBJ databases">
        <title>Draft genome sequence of Tuber borchii Vittad., a whitish edible truffle.</title>
        <authorList>
            <consortium name="DOE Joint Genome Institute"/>
            <person name="Murat C."/>
            <person name="Kuo A."/>
            <person name="Barry K.W."/>
            <person name="Clum A."/>
            <person name="Dockter R.B."/>
            <person name="Fauchery L."/>
            <person name="Iotti M."/>
            <person name="Kohler A."/>
            <person name="Labutti K."/>
            <person name="Lindquist E.A."/>
            <person name="Lipzen A."/>
            <person name="Ohm R.A."/>
            <person name="Wang M."/>
            <person name="Grigoriev I.V."/>
            <person name="Zambonelli A."/>
            <person name="Martin F.M."/>
        </authorList>
    </citation>
    <scope>NUCLEOTIDE SEQUENCE [LARGE SCALE GENOMIC DNA]</scope>
    <source>
        <strain evidence="2 3">Tbo3840</strain>
    </source>
</reference>
<keyword evidence="3" id="KW-1185">Reference proteome</keyword>
<feature type="region of interest" description="Disordered" evidence="1">
    <location>
        <begin position="61"/>
        <end position="104"/>
    </location>
</feature>